<dbReference type="Proteomes" id="UP000019109">
    <property type="component" value="Unassembled WGS sequence"/>
</dbReference>
<dbReference type="EMBL" id="BAVR01000011">
    <property type="protein sequence ID" value="GAE87884.1"/>
    <property type="molecule type" value="Genomic_DNA"/>
</dbReference>
<reference evidence="2" key="1">
    <citation type="journal article" date="2014" name="Genome Announc.">
        <title>Draft Genome Sequence of Clostridium straminisolvens Strain JCM 21531T, Isolated from a Cellulose-Degrading Bacterial Community.</title>
        <authorList>
            <person name="Yuki M."/>
            <person name="Oshima K."/>
            <person name="Suda W."/>
            <person name="Sakamoto M."/>
            <person name="Kitamura K."/>
            <person name="Iida T."/>
            <person name="Hattori M."/>
            <person name="Ohkuma M."/>
        </authorList>
    </citation>
    <scope>NUCLEOTIDE SEQUENCE [LARGE SCALE GENOMIC DNA]</scope>
    <source>
        <strain evidence="2">JCM 21531</strain>
    </source>
</reference>
<dbReference type="STRING" id="1294263.JCM21531_1289"/>
<proteinExistence type="predicted"/>
<sequence length="52" mass="5788">MKRKLSNQFFRNFLVIFLLTILDIVLAFVFLSFASGLISGSLAKTGILPGRL</sequence>
<protein>
    <submittedName>
        <fullName evidence="2">Uncharacterized protein</fullName>
    </submittedName>
</protein>
<evidence type="ECO:0000313" key="3">
    <source>
        <dbReference type="Proteomes" id="UP000019109"/>
    </source>
</evidence>
<organism evidence="2 3">
    <name type="scientific">Acetivibrio straminisolvens JCM 21531</name>
    <dbReference type="NCBI Taxonomy" id="1294263"/>
    <lineage>
        <taxon>Bacteria</taxon>
        <taxon>Bacillati</taxon>
        <taxon>Bacillota</taxon>
        <taxon>Clostridia</taxon>
        <taxon>Eubacteriales</taxon>
        <taxon>Oscillospiraceae</taxon>
        <taxon>Acetivibrio</taxon>
    </lineage>
</organism>
<comment type="caution">
    <text evidence="2">The sequence shown here is derived from an EMBL/GenBank/DDBJ whole genome shotgun (WGS) entry which is preliminary data.</text>
</comment>
<keyword evidence="3" id="KW-1185">Reference proteome</keyword>
<keyword evidence="1" id="KW-1133">Transmembrane helix</keyword>
<evidence type="ECO:0000313" key="2">
    <source>
        <dbReference type="EMBL" id="GAE87884.1"/>
    </source>
</evidence>
<gene>
    <name evidence="2" type="ORF">JCM21531_1289</name>
</gene>
<accession>W4V548</accession>
<evidence type="ECO:0000256" key="1">
    <source>
        <dbReference type="SAM" id="Phobius"/>
    </source>
</evidence>
<keyword evidence="1" id="KW-0812">Transmembrane</keyword>
<feature type="transmembrane region" description="Helical" evidence="1">
    <location>
        <begin position="12"/>
        <end position="34"/>
    </location>
</feature>
<keyword evidence="1" id="KW-0472">Membrane</keyword>
<dbReference type="AlphaFoldDB" id="W4V548"/>
<name>W4V548_9FIRM</name>